<feature type="non-terminal residue" evidence="1">
    <location>
        <position position="1"/>
    </location>
</feature>
<dbReference type="Gene3D" id="3.40.50.1100">
    <property type="match status" value="1"/>
</dbReference>
<feature type="non-terminal residue" evidence="1">
    <location>
        <position position="94"/>
    </location>
</feature>
<keyword evidence="2" id="KW-1185">Reference proteome</keyword>
<gene>
    <name evidence="1" type="primary">Cbs_2</name>
    <name evidence="1" type="ORF">GALDEA_R04903</name>
</gene>
<proteinExistence type="predicted"/>
<dbReference type="InterPro" id="IPR036052">
    <property type="entry name" value="TrpB-like_PALP_sf"/>
</dbReference>
<name>A0A7K9T377_9PICI</name>
<comment type="caution">
    <text evidence="1">The sequence shown here is derived from an EMBL/GenBank/DDBJ whole genome shotgun (WGS) entry which is preliminary data.</text>
</comment>
<reference evidence="1 2" key="1">
    <citation type="submission" date="2019-09" db="EMBL/GenBank/DDBJ databases">
        <title>Bird 10,000 Genomes (B10K) Project - Family phase.</title>
        <authorList>
            <person name="Zhang G."/>
        </authorList>
    </citation>
    <scope>NUCLEOTIDE SEQUENCE [LARGE SCALE GENOMIC DNA]</scope>
    <source>
        <strain evidence="1">B10K-DU-001-62</strain>
        <tissue evidence="1">Muscle</tissue>
    </source>
</reference>
<dbReference type="AlphaFoldDB" id="A0A7K9T377"/>
<protein>
    <submittedName>
        <fullName evidence="1">CBS synthase</fullName>
    </submittedName>
</protein>
<evidence type="ECO:0000313" key="1">
    <source>
        <dbReference type="EMBL" id="NXI42530.1"/>
    </source>
</evidence>
<dbReference type="Proteomes" id="UP000566440">
    <property type="component" value="Unassembled WGS sequence"/>
</dbReference>
<accession>A0A7K9T377</accession>
<dbReference type="SUPFAM" id="SSF53686">
    <property type="entry name" value="Tryptophan synthase beta subunit-like PLP-dependent enzymes"/>
    <property type="match status" value="1"/>
</dbReference>
<evidence type="ECO:0000313" key="2">
    <source>
        <dbReference type="Proteomes" id="UP000566440"/>
    </source>
</evidence>
<dbReference type="EMBL" id="VWZX01006417">
    <property type="protein sequence ID" value="NXI42530.1"/>
    <property type="molecule type" value="Genomic_DNA"/>
</dbReference>
<sequence>TRRCLLFNGSCVGSQENKANSTWTLPNLPSRCTWTATTPAGMSPHSHVALPAEAKILPNILKRIGCTPLVRINSIGKSCGLQCELLAKCEFFNA</sequence>
<organism evidence="1 2">
    <name type="scientific">Galbula dea</name>
    <dbReference type="NCBI Taxonomy" id="1109041"/>
    <lineage>
        <taxon>Eukaryota</taxon>
        <taxon>Metazoa</taxon>
        <taxon>Chordata</taxon>
        <taxon>Craniata</taxon>
        <taxon>Vertebrata</taxon>
        <taxon>Euteleostomi</taxon>
        <taxon>Archelosauria</taxon>
        <taxon>Archosauria</taxon>
        <taxon>Dinosauria</taxon>
        <taxon>Saurischia</taxon>
        <taxon>Theropoda</taxon>
        <taxon>Coelurosauria</taxon>
        <taxon>Aves</taxon>
        <taxon>Neognathae</taxon>
        <taxon>Neoaves</taxon>
        <taxon>Telluraves</taxon>
        <taxon>Coraciimorphae</taxon>
        <taxon>Piciformes</taxon>
        <taxon>Galbulidae</taxon>
        <taxon>Galbula</taxon>
    </lineage>
</organism>
<dbReference type="OrthoDB" id="728at2759"/>